<feature type="region of interest" description="Disordered" evidence="1">
    <location>
        <begin position="734"/>
        <end position="760"/>
    </location>
</feature>
<feature type="compositionally biased region" description="Basic and acidic residues" evidence="1">
    <location>
        <begin position="32"/>
        <end position="62"/>
    </location>
</feature>
<feature type="region of interest" description="Disordered" evidence="1">
    <location>
        <begin position="1"/>
        <end position="345"/>
    </location>
</feature>
<feature type="region of interest" description="Disordered" evidence="1">
    <location>
        <begin position="691"/>
        <end position="712"/>
    </location>
</feature>
<dbReference type="EMBL" id="VIBQ01000099">
    <property type="protein sequence ID" value="KAB8754776.1"/>
    <property type="molecule type" value="Genomic_DNA"/>
</dbReference>
<proteinExistence type="predicted"/>
<feature type="region of interest" description="Disordered" evidence="1">
    <location>
        <begin position="498"/>
        <end position="537"/>
    </location>
</feature>
<feature type="region of interest" description="Disordered" evidence="1">
    <location>
        <begin position="364"/>
        <end position="391"/>
    </location>
</feature>
<feature type="region of interest" description="Disordered" evidence="1">
    <location>
        <begin position="603"/>
        <end position="629"/>
    </location>
</feature>
<gene>
    <name evidence="2" type="ORF">FH972_026564</name>
</gene>
<feature type="compositionally biased region" description="Pro residues" evidence="1">
    <location>
        <begin position="328"/>
        <end position="341"/>
    </location>
</feature>
<feature type="region of interest" description="Disordered" evidence="1">
    <location>
        <begin position="776"/>
        <end position="815"/>
    </location>
</feature>
<comment type="caution">
    <text evidence="2">The sequence shown here is derived from an EMBL/GenBank/DDBJ whole genome shotgun (WGS) entry which is preliminary data.</text>
</comment>
<name>A0A5N6L4C9_9ROSI</name>
<feature type="compositionally biased region" description="Polar residues" evidence="1">
    <location>
        <begin position="617"/>
        <end position="629"/>
    </location>
</feature>
<feature type="compositionally biased region" description="Pro residues" evidence="1">
    <location>
        <begin position="375"/>
        <end position="386"/>
    </location>
</feature>
<feature type="compositionally biased region" description="Basic and acidic residues" evidence="1">
    <location>
        <begin position="131"/>
        <end position="171"/>
    </location>
</feature>
<evidence type="ECO:0000313" key="3">
    <source>
        <dbReference type="Proteomes" id="UP000327013"/>
    </source>
</evidence>
<feature type="compositionally biased region" description="Basic and acidic residues" evidence="1">
    <location>
        <begin position="71"/>
        <end position="84"/>
    </location>
</feature>
<reference evidence="2 3" key="1">
    <citation type="submission" date="2019-06" db="EMBL/GenBank/DDBJ databases">
        <title>A chromosomal-level reference genome of Carpinus fangiana (Coryloideae, Betulaceae).</title>
        <authorList>
            <person name="Yang X."/>
            <person name="Wang Z."/>
            <person name="Zhang L."/>
            <person name="Hao G."/>
            <person name="Liu J."/>
            <person name="Yang Y."/>
        </authorList>
    </citation>
    <scope>NUCLEOTIDE SEQUENCE [LARGE SCALE GENOMIC DNA]</scope>
    <source>
        <strain evidence="2">Cfa_2016G</strain>
        <tissue evidence="2">Leaf</tissue>
    </source>
</reference>
<dbReference type="PANTHER" id="PTHR48125:SF12">
    <property type="entry name" value="AT HOOK TRANSCRIPTION FACTOR FAMILY-RELATED"/>
    <property type="match status" value="1"/>
</dbReference>
<evidence type="ECO:0000313" key="2">
    <source>
        <dbReference type="EMBL" id="KAB8754776.1"/>
    </source>
</evidence>
<dbReference type="OrthoDB" id="5410752at2759"/>
<dbReference type="AlphaFoldDB" id="A0A5N6L4C9"/>
<sequence length="883" mass="99317">MAPASARPYPTSEADFDRPEYDYPPAPRRSRPTREYDELDIDISRGPDSRRNPDFLREDYGRSSHAGPVVVRERDDRSRRRHDVDYEDEEIVIRRRDRDDRRSRPPPPRDDRDDIEVDIRRERSAGPSFARHRDDREEIDIDIRETSRAPRDQREHSRRDVYLRTDDSDRRPSRRGGGGDDIDIEIRESSRPPPKRRSSSVDRINIDIKRDERSRDPPRRRRDGDREEIDIKIREGDDEKRRPAPPRVEERTLVVREREHSRSRSARPVARQREDFYYRRRSPSPVAPPQREEIIIRKHRSPSPSPPPPERIEETIRIRRTRSSPTRSPSPPPAPSPPPVELEPEVAPITRPPIVQDIYTHHHHIDHERYRDRPAPLPALEAPPLPDLRGGRHGDWDERIYEREQFHGRHRALESSACVGSSGKYSALGVGEVQPCRAGAAAPPWASGMFVRDILRLHELRPVQSQVLLDFVGLAREDKKSAAHPAIWTLTPGSRFPSVSSRRRTARTLSSRRRKSPVSYRQPYRSYANAQFGPEPTYDREYRTVESQAPRFNATVEADYSRGNNHAEDITVDAHQSPKHKHDMGYYDEDERAHERQQIAEEGNDLGDDKGKHPQHGKNTSPRQPANNRVATHVAGAGEQVEEDEACGDASVQHAKEDHSRQHEAEADVLVGAVADGGKRRREHVVGAHVGVGDGAADGKDKDFGNGDGPQGLGEVARLLHLGDERGQRDLADEGVADVEEGAHAGDKGGRGRRDGPHLDGLALDVVGRVVLDAGEDGRQQDGDEGEDGGGGRQPRQHGEGARHGADPLHKGEDGGECNGAGAVLRDCVEILGADEAVEAHDEGVVQDEHDASEPPCRAPVEEQHLTEIAHVLDFGVAKTKLP</sequence>
<dbReference type="PANTHER" id="PTHR48125">
    <property type="entry name" value="LP07818P1"/>
    <property type="match status" value="1"/>
</dbReference>
<feature type="compositionally biased region" description="Basic and acidic residues" evidence="1">
    <location>
        <begin position="365"/>
        <end position="374"/>
    </location>
</feature>
<feature type="compositionally biased region" description="Basic and acidic residues" evidence="1">
    <location>
        <begin position="91"/>
        <end position="124"/>
    </location>
</feature>
<feature type="compositionally biased region" description="Basic and acidic residues" evidence="1">
    <location>
        <begin position="204"/>
        <end position="262"/>
    </location>
</feature>
<organism evidence="2 3">
    <name type="scientific">Carpinus fangiana</name>
    <dbReference type="NCBI Taxonomy" id="176857"/>
    <lineage>
        <taxon>Eukaryota</taxon>
        <taxon>Viridiplantae</taxon>
        <taxon>Streptophyta</taxon>
        <taxon>Embryophyta</taxon>
        <taxon>Tracheophyta</taxon>
        <taxon>Spermatophyta</taxon>
        <taxon>Magnoliopsida</taxon>
        <taxon>eudicotyledons</taxon>
        <taxon>Gunneridae</taxon>
        <taxon>Pentapetalae</taxon>
        <taxon>rosids</taxon>
        <taxon>fabids</taxon>
        <taxon>Fagales</taxon>
        <taxon>Betulaceae</taxon>
        <taxon>Carpinus</taxon>
    </lineage>
</organism>
<accession>A0A5N6L4C9</accession>
<feature type="compositionally biased region" description="Basic and acidic residues" evidence="1">
    <location>
        <begin position="741"/>
        <end position="758"/>
    </location>
</feature>
<keyword evidence="3" id="KW-1185">Reference proteome</keyword>
<dbReference type="Proteomes" id="UP000327013">
    <property type="component" value="Unassembled WGS sequence"/>
</dbReference>
<feature type="compositionally biased region" description="Basic residues" evidence="1">
    <location>
        <begin position="501"/>
        <end position="516"/>
    </location>
</feature>
<protein>
    <submittedName>
        <fullName evidence="2">Uncharacterized protein</fullName>
    </submittedName>
</protein>
<feature type="compositionally biased region" description="Basic and acidic residues" evidence="1">
    <location>
        <begin position="797"/>
        <end position="814"/>
    </location>
</feature>
<evidence type="ECO:0000256" key="1">
    <source>
        <dbReference type="SAM" id="MobiDB-lite"/>
    </source>
</evidence>